<name>A0A151IF39_9HYME</name>
<dbReference type="SMART" id="SM01126">
    <property type="entry name" value="DDE_Tnp_IS1595"/>
    <property type="match status" value="1"/>
</dbReference>
<feature type="non-terminal residue" evidence="2">
    <location>
        <position position="1"/>
    </location>
</feature>
<evidence type="ECO:0000259" key="1">
    <source>
        <dbReference type="SMART" id="SM01126"/>
    </source>
</evidence>
<dbReference type="Pfam" id="PF12762">
    <property type="entry name" value="DDE_Tnp_IS1595"/>
    <property type="match status" value="1"/>
</dbReference>
<dbReference type="InterPro" id="IPR024445">
    <property type="entry name" value="Tnp_ISXO2-like"/>
</dbReference>
<reference evidence="2 3" key="1">
    <citation type="submission" date="2016-03" db="EMBL/GenBank/DDBJ databases">
        <title>Cyphomyrmex costatus WGS genome.</title>
        <authorList>
            <person name="Nygaard S."/>
            <person name="Hu H."/>
            <person name="Boomsma J."/>
            <person name="Zhang G."/>
        </authorList>
    </citation>
    <scope>NUCLEOTIDE SEQUENCE [LARGE SCALE GENOMIC DNA]</scope>
    <source>
        <strain evidence="2">MS0001</strain>
        <tissue evidence="2">Whole body</tissue>
    </source>
</reference>
<protein>
    <recommendedName>
        <fullName evidence="1">ISXO2-like transposase domain-containing protein</fullName>
    </recommendedName>
</protein>
<evidence type="ECO:0000313" key="2">
    <source>
        <dbReference type="EMBL" id="KYM99495.1"/>
    </source>
</evidence>
<gene>
    <name evidence="2" type="ORF">ALC62_09761</name>
</gene>
<feature type="domain" description="ISXO2-like transposase" evidence="1">
    <location>
        <begin position="1"/>
        <end position="141"/>
    </location>
</feature>
<dbReference type="Proteomes" id="UP000078542">
    <property type="component" value="Unassembled WGS sequence"/>
</dbReference>
<sequence length="168" mass="19924">LGGPGCIVEIDEAKIGHRKYNRGRLLKGNWIFGEFERKSKKNFIMLVENRSEETLLACIKYWIMPGTTIISDCWKSYQCLNNEGFQHLTVNHTYNFVDPDSGAHTQNIERVWREFRANIPRYGRREYHLEGYLCEFLFKRAYAKNERIENFFDLIAELYSPLSVREET</sequence>
<dbReference type="AlphaFoldDB" id="A0A151IF39"/>
<dbReference type="EMBL" id="KQ977826">
    <property type="protein sequence ID" value="KYM99495.1"/>
    <property type="molecule type" value="Genomic_DNA"/>
</dbReference>
<organism evidence="2 3">
    <name type="scientific">Cyphomyrmex costatus</name>
    <dbReference type="NCBI Taxonomy" id="456900"/>
    <lineage>
        <taxon>Eukaryota</taxon>
        <taxon>Metazoa</taxon>
        <taxon>Ecdysozoa</taxon>
        <taxon>Arthropoda</taxon>
        <taxon>Hexapoda</taxon>
        <taxon>Insecta</taxon>
        <taxon>Pterygota</taxon>
        <taxon>Neoptera</taxon>
        <taxon>Endopterygota</taxon>
        <taxon>Hymenoptera</taxon>
        <taxon>Apocrita</taxon>
        <taxon>Aculeata</taxon>
        <taxon>Formicoidea</taxon>
        <taxon>Formicidae</taxon>
        <taxon>Myrmicinae</taxon>
        <taxon>Cyphomyrmex</taxon>
    </lineage>
</organism>
<keyword evidence="3" id="KW-1185">Reference proteome</keyword>
<dbReference type="STRING" id="456900.A0A151IF39"/>
<accession>A0A151IF39</accession>
<dbReference type="PANTHER" id="PTHR47163">
    <property type="entry name" value="DDE_TNP_IS1595 DOMAIN-CONTAINING PROTEIN"/>
    <property type="match status" value="1"/>
</dbReference>
<dbReference type="InterPro" id="IPR053164">
    <property type="entry name" value="IS1016-like_transposase"/>
</dbReference>
<dbReference type="PANTHER" id="PTHR47163:SF2">
    <property type="entry name" value="SI:DKEY-17M8.2"/>
    <property type="match status" value="1"/>
</dbReference>
<evidence type="ECO:0000313" key="3">
    <source>
        <dbReference type="Proteomes" id="UP000078542"/>
    </source>
</evidence>
<proteinExistence type="predicted"/>